<feature type="region of interest" description="Disordered" evidence="2">
    <location>
        <begin position="390"/>
        <end position="436"/>
    </location>
</feature>
<feature type="compositionally biased region" description="Polar residues" evidence="2">
    <location>
        <begin position="88"/>
        <end position="98"/>
    </location>
</feature>
<accession>A0A9W8NLX7</accession>
<reference evidence="3" key="1">
    <citation type="submission" date="2022-07" db="EMBL/GenBank/DDBJ databases">
        <title>Genome Sequence of Xylaria arbuscula.</title>
        <authorList>
            <person name="Buettner E."/>
        </authorList>
    </citation>
    <scope>NUCLEOTIDE SEQUENCE</scope>
    <source>
        <strain evidence="3">VT107</strain>
    </source>
</reference>
<dbReference type="SUPFAM" id="SSF48403">
    <property type="entry name" value="Ankyrin repeat"/>
    <property type="match status" value="1"/>
</dbReference>
<dbReference type="Gene3D" id="3.10.260.10">
    <property type="entry name" value="Transcription regulator HTH, APSES-type DNA-binding domain"/>
    <property type="match status" value="2"/>
</dbReference>
<feature type="region of interest" description="Disordered" evidence="2">
    <location>
        <begin position="456"/>
        <end position="486"/>
    </location>
</feature>
<name>A0A9W8NLX7_9PEZI</name>
<dbReference type="PROSITE" id="PS50297">
    <property type="entry name" value="ANK_REP_REGION"/>
    <property type="match status" value="1"/>
</dbReference>
<feature type="compositionally biased region" description="Polar residues" evidence="2">
    <location>
        <begin position="390"/>
        <end position="412"/>
    </location>
</feature>
<comment type="caution">
    <text evidence="3">The sequence shown here is derived from an EMBL/GenBank/DDBJ whole genome shotgun (WGS) entry which is preliminary data.</text>
</comment>
<evidence type="ECO:0000313" key="3">
    <source>
        <dbReference type="EMBL" id="KAJ3579601.1"/>
    </source>
</evidence>
<dbReference type="Gene3D" id="1.25.40.20">
    <property type="entry name" value="Ankyrin repeat-containing domain"/>
    <property type="match status" value="1"/>
</dbReference>
<dbReference type="AlphaFoldDB" id="A0A9W8NLX7"/>
<keyword evidence="4" id="KW-1185">Reference proteome</keyword>
<sequence>MLVIDAKARPSAADCLHEALRLVKSSQDRSATPTPASYAAGYKATMHHIPREGQRGEEQETWRILPYSGTSTSCAATRIYDPSKEQEGTSQGMSQAGQSKPHGTGSNIVSQDSIVPEEFVFIRSNAPSRSFSTGSGHTLALADHTSPNSDIGNDLSHDPKTLATPSTAHDSQSKASHQSTRELFFDRKGVVYMVIRRQAISMRTPGHQLNASEILKATNLQPAMRKSWLGKLKSHGVGAKGMKRGDCWVPFQDGVFLCQAIGLEDDLKPLLSHPGLSLPLREDNYLLRRKRRRQPGKELDNGYASLLHGGHTIVYQPIKEIVNATHLLKLGDIPRRRLANFFAANSGIAKEIVNRGSLMVLGTYISFQDAISLCHYFELDVSPVQRLLQGQSESTSVPDVSPNGQPSNSSSKADPVAAPQDSQTRQPPDLSRSIYTEPRSLRSTLANLYPRVWSSGIQGDADDRRGSPSSSAIVMSKKAKSSNGMTPLHWAAKHGYAKAVKELSRHWMEGRLHWASSRGHCQE</sequence>
<protein>
    <recommendedName>
        <fullName evidence="5">HTH APSES-type domain-containing protein</fullName>
    </recommendedName>
</protein>
<dbReference type="SUPFAM" id="SSF54616">
    <property type="entry name" value="DNA-binding domain of Mlu1-box binding protein MBP1"/>
    <property type="match status" value="1"/>
</dbReference>
<organism evidence="3 4">
    <name type="scientific">Xylaria arbuscula</name>
    <dbReference type="NCBI Taxonomy" id="114810"/>
    <lineage>
        <taxon>Eukaryota</taxon>
        <taxon>Fungi</taxon>
        <taxon>Dikarya</taxon>
        <taxon>Ascomycota</taxon>
        <taxon>Pezizomycotina</taxon>
        <taxon>Sordariomycetes</taxon>
        <taxon>Xylariomycetidae</taxon>
        <taxon>Xylariales</taxon>
        <taxon>Xylariaceae</taxon>
        <taxon>Xylaria</taxon>
    </lineage>
</organism>
<dbReference type="PROSITE" id="PS50088">
    <property type="entry name" value="ANK_REPEAT"/>
    <property type="match status" value="1"/>
</dbReference>
<dbReference type="InterPro" id="IPR002110">
    <property type="entry name" value="Ankyrin_rpt"/>
</dbReference>
<dbReference type="EMBL" id="JANPWZ010000078">
    <property type="protein sequence ID" value="KAJ3579601.1"/>
    <property type="molecule type" value="Genomic_DNA"/>
</dbReference>
<evidence type="ECO:0000256" key="2">
    <source>
        <dbReference type="SAM" id="MobiDB-lite"/>
    </source>
</evidence>
<keyword evidence="1" id="KW-0040">ANK repeat</keyword>
<dbReference type="GO" id="GO:0003677">
    <property type="term" value="F:DNA binding"/>
    <property type="evidence" value="ECO:0007669"/>
    <property type="project" value="InterPro"/>
</dbReference>
<dbReference type="InterPro" id="IPR036770">
    <property type="entry name" value="Ankyrin_rpt-contain_sf"/>
</dbReference>
<evidence type="ECO:0008006" key="5">
    <source>
        <dbReference type="Google" id="ProtNLM"/>
    </source>
</evidence>
<evidence type="ECO:0000256" key="1">
    <source>
        <dbReference type="PROSITE-ProRule" id="PRU00023"/>
    </source>
</evidence>
<proteinExistence type="predicted"/>
<feature type="repeat" description="ANK" evidence="1">
    <location>
        <begin position="483"/>
        <end position="503"/>
    </location>
</feature>
<feature type="region of interest" description="Disordered" evidence="2">
    <location>
        <begin position="83"/>
        <end position="109"/>
    </location>
</feature>
<dbReference type="InterPro" id="IPR036887">
    <property type="entry name" value="HTH_APSES_sf"/>
</dbReference>
<dbReference type="Pfam" id="PF00023">
    <property type="entry name" value="Ank"/>
    <property type="match status" value="1"/>
</dbReference>
<dbReference type="VEuPathDB" id="FungiDB:F4678DRAFT_465135"/>
<feature type="compositionally biased region" description="Polar residues" evidence="2">
    <location>
        <begin position="163"/>
        <end position="178"/>
    </location>
</feature>
<feature type="region of interest" description="Disordered" evidence="2">
    <location>
        <begin position="132"/>
        <end position="180"/>
    </location>
</feature>
<gene>
    <name evidence="3" type="ORF">NPX13_g964</name>
</gene>
<dbReference type="Proteomes" id="UP001148614">
    <property type="component" value="Unassembled WGS sequence"/>
</dbReference>
<evidence type="ECO:0000313" key="4">
    <source>
        <dbReference type="Proteomes" id="UP001148614"/>
    </source>
</evidence>